<dbReference type="Proteomes" id="UP001419268">
    <property type="component" value="Unassembled WGS sequence"/>
</dbReference>
<evidence type="ECO:0000313" key="2">
    <source>
        <dbReference type="EMBL" id="KAK9140660.1"/>
    </source>
</evidence>
<feature type="compositionally biased region" description="Basic and acidic residues" evidence="1">
    <location>
        <begin position="86"/>
        <end position="98"/>
    </location>
</feature>
<gene>
    <name evidence="2" type="ORF">Scep_010341</name>
</gene>
<name>A0AAP0JVV8_9MAGN</name>
<protein>
    <submittedName>
        <fullName evidence="2">Uncharacterized protein</fullName>
    </submittedName>
</protein>
<feature type="region of interest" description="Disordered" evidence="1">
    <location>
        <begin position="76"/>
        <end position="98"/>
    </location>
</feature>
<proteinExistence type="predicted"/>
<sequence length="137" mass="15296">MREIGEEERGPLLKAKRKSLKLASQARKKAMLPQRWGDGERVKGRRVKRAMMGKREINLMMMPRLIVLEIRGEEGGVRSGGSGWGHRSESARRWTRAKEGASAAEVGAAEEVEAAAAETGANQLFYKSNNHNRLVLR</sequence>
<accession>A0AAP0JVV8</accession>
<reference evidence="2 3" key="1">
    <citation type="submission" date="2024-01" db="EMBL/GenBank/DDBJ databases">
        <title>Genome assemblies of Stephania.</title>
        <authorList>
            <person name="Yang L."/>
        </authorList>
    </citation>
    <scope>NUCLEOTIDE SEQUENCE [LARGE SCALE GENOMIC DNA]</scope>
    <source>
        <strain evidence="2">JXDWG</strain>
        <tissue evidence="2">Leaf</tissue>
    </source>
</reference>
<evidence type="ECO:0000256" key="1">
    <source>
        <dbReference type="SAM" id="MobiDB-lite"/>
    </source>
</evidence>
<comment type="caution">
    <text evidence="2">The sequence shown here is derived from an EMBL/GenBank/DDBJ whole genome shotgun (WGS) entry which is preliminary data.</text>
</comment>
<evidence type="ECO:0000313" key="3">
    <source>
        <dbReference type="Proteomes" id="UP001419268"/>
    </source>
</evidence>
<dbReference type="EMBL" id="JBBNAG010000004">
    <property type="protein sequence ID" value="KAK9140660.1"/>
    <property type="molecule type" value="Genomic_DNA"/>
</dbReference>
<organism evidence="2 3">
    <name type="scientific">Stephania cephalantha</name>
    <dbReference type="NCBI Taxonomy" id="152367"/>
    <lineage>
        <taxon>Eukaryota</taxon>
        <taxon>Viridiplantae</taxon>
        <taxon>Streptophyta</taxon>
        <taxon>Embryophyta</taxon>
        <taxon>Tracheophyta</taxon>
        <taxon>Spermatophyta</taxon>
        <taxon>Magnoliopsida</taxon>
        <taxon>Ranunculales</taxon>
        <taxon>Menispermaceae</taxon>
        <taxon>Menispermoideae</taxon>
        <taxon>Cissampelideae</taxon>
        <taxon>Stephania</taxon>
    </lineage>
</organism>
<keyword evidence="3" id="KW-1185">Reference proteome</keyword>
<dbReference type="AlphaFoldDB" id="A0AAP0JVV8"/>